<dbReference type="KEGG" id="lto:RGQ30_22690"/>
<evidence type="ECO:0000259" key="3">
    <source>
        <dbReference type="Pfam" id="PF25973"/>
    </source>
</evidence>
<dbReference type="GO" id="GO:1990281">
    <property type="term" value="C:efflux pump complex"/>
    <property type="evidence" value="ECO:0007669"/>
    <property type="project" value="TreeGrafter"/>
</dbReference>
<dbReference type="Gene3D" id="2.40.30.170">
    <property type="match status" value="1"/>
</dbReference>
<dbReference type="RefSeq" id="WP_130555789.1">
    <property type="nucleotide sequence ID" value="NZ_AP028947.1"/>
</dbReference>
<comment type="similarity">
    <text evidence="1">Belongs to the membrane fusion protein (MFP) (TC 8.A.1) family.</text>
</comment>
<organism evidence="4 5">
    <name type="scientific">Limnobacter thiooxidans</name>
    <dbReference type="NCBI Taxonomy" id="131080"/>
    <lineage>
        <taxon>Bacteria</taxon>
        <taxon>Pseudomonadati</taxon>
        <taxon>Pseudomonadota</taxon>
        <taxon>Betaproteobacteria</taxon>
        <taxon>Burkholderiales</taxon>
        <taxon>Burkholderiaceae</taxon>
        <taxon>Limnobacter</taxon>
    </lineage>
</organism>
<dbReference type="Gene3D" id="2.40.420.20">
    <property type="match status" value="1"/>
</dbReference>
<dbReference type="NCBIfam" id="TIGR01730">
    <property type="entry name" value="RND_mfp"/>
    <property type="match status" value="1"/>
</dbReference>
<dbReference type="GO" id="GO:0015562">
    <property type="term" value="F:efflux transmembrane transporter activity"/>
    <property type="evidence" value="ECO:0007669"/>
    <property type="project" value="TreeGrafter"/>
</dbReference>
<evidence type="ECO:0000313" key="5">
    <source>
        <dbReference type="Proteomes" id="UP001329151"/>
    </source>
</evidence>
<dbReference type="PANTHER" id="PTHR30469:SF37">
    <property type="entry name" value="RAGD PROTEIN"/>
    <property type="match status" value="1"/>
</dbReference>
<dbReference type="Pfam" id="PF25967">
    <property type="entry name" value="RND-MFP_C"/>
    <property type="match status" value="1"/>
</dbReference>
<reference evidence="4 5" key="1">
    <citation type="submission" date="2023-10" db="EMBL/GenBank/DDBJ databases">
        <title>Complete Genome Sequence of Limnobacter thiooxidans CS-K2T, Isolated from freshwater lake sediments in Bavaria, Germany.</title>
        <authorList>
            <person name="Naruki M."/>
            <person name="Watanabe A."/>
            <person name="Warashina T."/>
            <person name="Morita T."/>
            <person name="Arakawa K."/>
        </authorList>
    </citation>
    <scope>NUCLEOTIDE SEQUENCE [LARGE SCALE GENOMIC DNA]</scope>
    <source>
        <strain evidence="4 5">CS-K2</strain>
    </source>
</reference>
<name>A0AA86J1Q1_9BURK</name>
<feature type="domain" description="Multidrug resistance protein MdtA-like C-terminal permuted SH3" evidence="2">
    <location>
        <begin position="296"/>
        <end position="353"/>
    </location>
</feature>
<dbReference type="PANTHER" id="PTHR30469">
    <property type="entry name" value="MULTIDRUG RESISTANCE PROTEIN MDTA"/>
    <property type="match status" value="1"/>
</dbReference>
<evidence type="ECO:0000259" key="2">
    <source>
        <dbReference type="Pfam" id="PF25967"/>
    </source>
</evidence>
<feature type="domain" description="CzcB-like barrel-sandwich hybrid" evidence="3">
    <location>
        <begin position="70"/>
        <end position="203"/>
    </location>
</feature>
<dbReference type="InterPro" id="IPR058627">
    <property type="entry name" value="MdtA-like_C"/>
</dbReference>
<dbReference type="Pfam" id="PF25973">
    <property type="entry name" value="BSH_CzcB"/>
    <property type="match status" value="1"/>
</dbReference>
<protein>
    <submittedName>
        <fullName evidence="4">Efflux RND transporter periplasmic adaptor subunit</fullName>
    </submittedName>
</protein>
<dbReference type="SUPFAM" id="SSF111369">
    <property type="entry name" value="HlyD-like secretion proteins"/>
    <property type="match status" value="1"/>
</dbReference>
<evidence type="ECO:0000313" key="4">
    <source>
        <dbReference type="EMBL" id="BET26768.1"/>
    </source>
</evidence>
<dbReference type="InterPro" id="IPR058647">
    <property type="entry name" value="BSH_CzcB-like"/>
</dbReference>
<dbReference type="InterPro" id="IPR006143">
    <property type="entry name" value="RND_pump_MFP"/>
</dbReference>
<accession>A0AA86J1Q1</accession>
<evidence type="ECO:0000256" key="1">
    <source>
        <dbReference type="ARBA" id="ARBA00009477"/>
    </source>
</evidence>
<proteinExistence type="inferred from homology"/>
<keyword evidence="5" id="KW-1185">Reference proteome</keyword>
<dbReference type="Proteomes" id="UP001329151">
    <property type="component" value="Chromosome"/>
</dbReference>
<dbReference type="EMBL" id="AP028947">
    <property type="protein sequence ID" value="BET26768.1"/>
    <property type="molecule type" value="Genomic_DNA"/>
</dbReference>
<dbReference type="Gene3D" id="1.10.287.470">
    <property type="entry name" value="Helix hairpin bin"/>
    <property type="match status" value="1"/>
</dbReference>
<gene>
    <name evidence="4" type="ORF">RGQ30_22690</name>
</gene>
<dbReference type="Gene3D" id="2.40.50.100">
    <property type="match status" value="1"/>
</dbReference>
<dbReference type="AlphaFoldDB" id="A0AA86J1Q1"/>
<sequence length="369" mass="39394">MNKPTVIGLALSVSLALGAGFVYWGQDAKANLKPQSEQAGVPVVNVVQPKLSESSSDIQFAARLAPSQEASLYARSSGFVQARFADIGSRVKAGQVLATISAPELEASLNSARAALTQREAELQLATRNRARVEPLGAGGAVSAQEVDTLSGIEEVAKANLTAARAEVLRLQSEVAYLTLKAPFDGVITERNIDRGDRVSPNDTRMLYRIINSDVLRVQVDVPQPQLFRVQEAGKAVLEVTERPGLGIPVEFKRSSKELRADTGTVRIEYEFNNRELALPAGLNASLKVPTTGQGNSVTVPANTIVYRDGGANVVVLSAENKVAYRKVTLGKNYPTAVEVLQGVGKDDRVVVNPNALLKEGQLVDVAKS</sequence>